<comment type="caution">
    <text evidence="16">The sequence shown here is derived from an EMBL/GenBank/DDBJ whole genome shotgun (WGS) entry which is preliminary data.</text>
</comment>
<evidence type="ECO:0000256" key="5">
    <source>
        <dbReference type="ARBA" id="ARBA00022701"/>
    </source>
</evidence>
<dbReference type="PANTHER" id="PTHR45703">
    <property type="entry name" value="DYNEIN HEAVY CHAIN"/>
    <property type="match status" value="1"/>
</dbReference>
<dbReference type="GO" id="GO:0007018">
    <property type="term" value="P:microtubule-based movement"/>
    <property type="evidence" value="ECO:0007669"/>
    <property type="project" value="InterPro"/>
</dbReference>
<keyword evidence="4" id="KW-0963">Cytoplasm</keyword>
<dbReference type="Proteomes" id="UP000198287">
    <property type="component" value="Unassembled WGS sequence"/>
</dbReference>
<dbReference type="OrthoDB" id="447173at2759"/>
<dbReference type="Gene3D" id="3.20.180.20">
    <property type="entry name" value="Dynein heavy chain, N-terminal domain 2"/>
    <property type="match status" value="1"/>
</dbReference>
<dbReference type="Gene3D" id="1.20.58.1120">
    <property type="match status" value="1"/>
</dbReference>
<dbReference type="EMBL" id="LNIX01000008">
    <property type="protein sequence ID" value="OXA51011.1"/>
    <property type="molecule type" value="Genomic_DNA"/>
</dbReference>
<keyword evidence="10" id="KW-0175">Coiled coil</keyword>
<dbReference type="GO" id="GO:0045505">
    <property type="term" value="F:dynein intermediate chain binding"/>
    <property type="evidence" value="ECO:0007669"/>
    <property type="project" value="InterPro"/>
</dbReference>
<feature type="region of interest" description="Disordered" evidence="14">
    <location>
        <begin position="1"/>
        <end position="101"/>
    </location>
</feature>
<dbReference type="Gene3D" id="1.10.287.2620">
    <property type="match status" value="1"/>
</dbReference>
<gene>
    <name evidence="16" type="ORF">Fcan01_13964</name>
</gene>
<feature type="compositionally biased region" description="Basic residues" evidence="14">
    <location>
        <begin position="53"/>
        <end position="64"/>
    </location>
</feature>
<evidence type="ECO:0000256" key="14">
    <source>
        <dbReference type="SAM" id="MobiDB-lite"/>
    </source>
</evidence>
<keyword evidence="11" id="KW-0505">Motor protein</keyword>
<proteinExistence type="inferred from homology"/>
<dbReference type="FunFam" id="1.10.287.2620:FF:000001">
    <property type="entry name" value="Cytoplasmic dynein heavy chain 1"/>
    <property type="match status" value="1"/>
</dbReference>
<keyword evidence="6" id="KW-0677">Repeat</keyword>
<keyword evidence="9" id="KW-0243">Dynein</keyword>
<keyword evidence="5" id="KW-0493">Microtubule</keyword>
<dbReference type="InterPro" id="IPR042222">
    <property type="entry name" value="Dynein_2_N"/>
</dbReference>
<dbReference type="STRING" id="158441.A0A226E259"/>
<evidence type="ECO:0000256" key="7">
    <source>
        <dbReference type="ARBA" id="ARBA00022741"/>
    </source>
</evidence>
<keyword evidence="17" id="KW-1185">Reference proteome</keyword>
<keyword evidence="8" id="KW-0067">ATP-binding</keyword>
<evidence type="ECO:0000256" key="6">
    <source>
        <dbReference type="ARBA" id="ARBA00022737"/>
    </source>
</evidence>
<dbReference type="FunFam" id="1.20.140.100:FF:000004">
    <property type="entry name" value="Dynein axonemal heavy chain 6"/>
    <property type="match status" value="1"/>
</dbReference>
<dbReference type="GO" id="GO:0005874">
    <property type="term" value="C:microtubule"/>
    <property type="evidence" value="ECO:0007669"/>
    <property type="project" value="UniProtKB-KW"/>
</dbReference>
<dbReference type="InterPro" id="IPR026983">
    <property type="entry name" value="DHC"/>
</dbReference>
<evidence type="ECO:0000259" key="15">
    <source>
        <dbReference type="Pfam" id="PF08393"/>
    </source>
</evidence>
<reference evidence="16 17" key="1">
    <citation type="submission" date="2015-12" db="EMBL/GenBank/DDBJ databases">
        <title>The genome of Folsomia candida.</title>
        <authorList>
            <person name="Faddeeva A."/>
            <person name="Derks M.F."/>
            <person name="Anvar Y."/>
            <person name="Smit S."/>
            <person name="Van Straalen N."/>
            <person name="Roelofs D."/>
        </authorList>
    </citation>
    <scope>NUCLEOTIDE SEQUENCE [LARGE SCALE GENOMIC DNA]</scope>
    <source>
        <strain evidence="16 17">VU population</strain>
        <tissue evidence="16">Whole body</tissue>
    </source>
</reference>
<organism evidence="16 17">
    <name type="scientific">Folsomia candida</name>
    <name type="common">Springtail</name>
    <dbReference type="NCBI Taxonomy" id="158441"/>
    <lineage>
        <taxon>Eukaryota</taxon>
        <taxon>Metazoa</taxon>
        <taxon>Ecdysozoa</taxon>
        <taxon>Arthropoda</taxon>
        <taxon>Hexapoda</taxon>
        <taxon>Collembola</taxon>
        <taxon>Entomobryomorpha</taxon>
        <taxon>Isotomoidea</taxon>
        <taxon>Isotomidae</taxon>
        <taxon>Proisotominae</taxon>
        <taxon>Folsomia</taxon>
    </lineage>
</organism>
<dbReference type="InterPro" id="IPR013602">
    <property type="entry name" value="Dynein_heavy_linker"/>
</dbReference>
<keyword evidence="13" id="KW-0966">Cell projection</keyword>
<dbReference type="PANTHER" id="PTHR45703:SF36">
    <property type="entry name" value="DYNEIN HEAVY CHAIN, CYTOPLASMIC"/>
    <property type="match status" value="1"/>
</dbReference>
<dbReference type="OMA" id="HESTVAC"/>
<name>A0A226E259_FOLCA</name>
<evidence type="ECO:0000256" key="11">
    <source>
        <dbReference type="ARBA" id="ARBA00023175"/>
    </source>
</evidence>
<dbReference type="GO" id="GO:0042995">
    <property type="term" value="C:cell projection"/>
    <property type="evidence" value="ECO:0007669"/>
    <property type="project" value="UniProtKB-SubCell"/>
</dbReference>
<feature type="compositionally biased region" description="Basic and acidic residues" evidence="14">
    <location>
        <begin position="171"/>
        <end position="187"/>
    </location>
</feature>
<evidence type="ECO:0000256" key="13">
    <source>
        <dbReference type="ARBA" id="ARBA00023273"/>
    </source>
</evidence>
<dbReference type="Gene3D" id="1.20.140.100">
    <property type="entry name" value="Dynein heavy chain, N-terminal domain 2"/>
    <property type="match status" value="1"/>
</dbReference>
<dbReference type="GO" id="GO:0030286">
    <property type="term" value="C:dynein complex"/>
    <property type="evidence" value="ECO:0007669"/>
    <property type="project" value="UniProtKB-KW"/>
</dbReference>
<dbReference type="GO" id="GO:0051959">
    <property type="term" value="F:dynein light intermediate chain binding"/>
    <property type="evidence" value="ECO:0007669"/>
    <property type="project" value="InterPro"/>
</dbReference>
<evidence type="ECO:0000256" key="2">
    <source>
        <dbReference type="ARBA" id="ARBA00004316"/>
    </source>
</evidence>
<feature type="compositionally biased region" description="Basic and acidic residues" evidence="14">
    <location>
        <begin position="1"/>
        <end position="19"/>
    </location>
</feature>
<dbReference type="FunFam" id="3.20.180.20:FF:000003">
    <property type="entry name" value="Dynein heavy chain 12, axonemal"/>
    <property type="match status" value="1"/>
</dbReference>
<evidence type="ECO:0000256" key="12">
    <source>
        <dbReference type="ARBA" id="ARBA00023212"/>
    </source>
</evidence>
<dbReference type="GO" id="GO:0005524">
    <property type="term" value="F:ATP binding"/>
    <property type="evidence" value="ECO:0007669"/>
    <property type="project" value="UniProtKB-KW"/>
</dbReference>
<evidence type="ECO:0000256" key="10">
    <source>
        <dbReference type="ARBA" id="ARBA00023054"/>
    </source>
</evidence>
<sequence length="1579" mass="181764">MDHVESEQDKPARNSDSKAMRLLRKSMVNNRIVHGPGRPSLDEAEEDEESRPPKRTSHPKKRTSRNRESGGGGAAGGQNIYSSGPRDKILPPSESNFTLEMGPSFQLSQTSIGSSRAGVSRLDQLHHNLKPREEDILYLKKRILFPGIFEQESSDEDSKPRRNLRRVPCKQKVEPEKLKKKPEDDVCRGSSSATLTRVVSATSRRTLEKSSQQSCYAGSATKLPTRLRRPQDESICPDQLEKNKAVLEAMPSVVKPEWKHFNEDDFTEGGTMVGGSDMSLNEKLCLLEEEAKKPVSIKERYVGHRGIPGYPKCLDRTMAYQECLPPGEIVRSAIDTQKLWGVPEGVALSRAQFVELLLRMEKHYNNDYICVVYSLPFSHPEYNPYNLKIVKYSQVGNRIHYTVSRYGALYFANGMADFISMLHIHTHMRCYDKCRSLPFFFNFRVWKAFYLWRYIVREEKMRNIKFNIARDLFLTKRPLRIMLLELAKMCQKLTTMSLLNIQHGETYALPEFVQSQIRHLDGVGSRFRAFEGMVIEMTGAACRAALIEEGFSPDQYPEEMEFYMKQLEMPVQHLGKNLAIVLDYPGQWLSFSQQKKKRQVCKRITDFIRLVDYLVQRAYHKLLKNSMFLLVLEMHARLPFVPEPYYADFEDEEAFTELQHNVDLHFGSPVLSGVAEPMFDIGCFWNDEGLVFSPSIVEYVKGWYTVLGAWRDAVLSYDNMLSISQFNPYTQPIINGYVDPKTCGEGPSFKLFLDLDYDLDGLGTIGELILRHSFQMSDQYIAAFNSIHVQKFQLWLEKFWEQKATLEKVEDLKSMGVFRVNNSILRAHANPTIQRCLDVLDEVMPVVGAQNVVESTARMQKAIDHLQTYPQLADDYVKYLMYMEEISDEMEEIEKDLDITAELFDLMEDYKIESTPEDLAGFESLQPTLLTLRELIDAQTANREKLMAELMEQFRIETEEIWGRVNTIRVVVQAPEVLNPTSDPIILSHKLTQVRDILLADQEKAAKFTSYQKKLKVDVTDFEELDKLIVFTKIRHQLWDSLARWDVQKKEWDATPFSTLVPENMTREVNDYVKSIQQLEKGLPPNEVVPILKDKVDNMRFQLPWIANLHNPNIRQRHWNVMEAKMGITLTDPTTTLLQLTDQGIADFAEFIQEMSAQASSEFSLEALLKKVEDSWQDVEFIVLSHKDQRDVFILGGTDDIQVLLDDSLIHMTTISSSRHVGPIKPKVDEWVKLLDLFSNTLDEWMNCQRNWIHLESVFSAPDIQRQLPSEAKMFSQVDKSWREIMSKTNRNPLALKAATTPGLLEVFISSNKLLEQIMKCLDDYLESKRVIFPRFYFLSNEELLEILAQTRNASAVQPHLRKCFDAVQRLTFGGPASAVVKDITAMFSPEEERVALTKGLKTRGNVEEWLGKVEDAMFASLKRSMRNCLTDWHLMEREEWVQRFPSQCVLSISQLMWAQIVHMILDGPGNSILGMREFEKKNFENLKKLAAMVRGQLPPLVRAVLCALITIDVHGRDIITSLVVKKVETSSNFEWLKQLRYYWNSGEEVVVAKMANAQYNYGYEYLGASPRLVITGNR</sequence>
<accession>A0A226E259</accession>
<dbReference type="Pfam" id="PF08393">
    <property type="entry name" value="DHC_N2"/>
    <property type="match status" value="1"/>
</dbReference>
<feature type="domain" description="Dynein heavy chain linker" evidence="15">
    <location>
        <begin position="1033"/>
        <end position="1429"/>
    </location>
</feature>
<protein>
    <submittedName>
        <fullName evidence="16">Dynein heavy chain 6, axonemal</fullName>
    </submittedName>
</protein>
<evidence type="ECO:0000313" key="17">
    <source>
        <dbReference type="Proteomes" id="UP000198287"/>
    </source>
</evidence>
<evidence type="ECO:0000313" key="16">
    <source>
        <dbReference type="EMBL" id="OXA51011.1"/>
    </source>
</evidence>
<comment type="subcellular location">
    <subcellularLocation>
        <location evidence="2">Cell projection</location>
    </subcellularLocation>
    <subcellularLocation>
        <location evidence="1">Cytoplasm</location>
        <location evidence="1">Cytoskeleton</location>
    </subcellularLocation>
</comment>
<evidence type="ECO:0000256" key="3">
    <source>
        <dbReference type="ARBA" id="ARBA00008887"/>
    </source>
</evidence>
<evidence type="ECO:0000256" key="1">
    <source>
        <dbReference type="ARBA" id="ARBA00004245"/>
    </source>
</evidence>
<keyword evidence="7" id="KW-0547">Nucleotide-binding</keyword>
<dbReference type="FunFam" id="1.20.58.1120:FF:000001">
    <property type="entry name" value="dynein heavy chain 2, axonemal"/>
    <property type="match status" value="1"/>
</dbReference>
<dbReference type="InterPro" id="IPR042228">
    <property type="entry name" value="Dynein_linker_3"/>
</dbReference>
<evidence type="ECO:0000256" key="8">
    <source>
        <dbReference type="ARBA" id="ARBA00022840"/>
    </source>
</evidence>
<keyword evidence="12" id="KW-0206">Cytoskeleton</keyword>
<comment type="similarity">
    <text evidence="3">Belongs to the dynein heavy chain family.</text>
</comment>
<evidence type="ECO:0000256" key="9">
    <source>
        <dbReference type="ARBA" id="ARBA00023017"/>
    </source>
</evidence>
<feature type="region of interest" description="Disordered" evidence="14">
    <location>
        <begin position="152"/>
        <end position="191"/>
    </location>
</feature>
<evidence type="ECO:0000256" key="4">
    <source>
        <dbReference type="ARBA" id="ARBA00022490"/>
    </source>
</evidence>